<gene>
    <name evidence="1" type="ORF">RMCB_2446</name>
</gene>
<keyword evidence="2" id="KW-1185">Reference proteome</keyword>
<dbReference type="STRING" id="146020.RMCB_2446"/>
<dbReference type="AlphaFoldDB" id="A0A117I5C7"/>
<reference evidence="2" key="1">
    <citation type="journal article" date="2016" name="Genome Announc.">
        <title>Draft Genome Sequences of Five Rapidly Growing Mycobacterium Species, M. thermoresistibile, M. fortuitum subsp. acetamidolyticum, M. canariasense, M. brisbanense, and M. novocastrense.</title>
        <authorList>
            <person name="Katahira K."/>
            <person name="Ogura Y."/>
            <person name="Gotoh Y."/>
            <person name="Hayashi T."/>
        </authorList>
    </citation>
    <scope>NUCLEOTIDE SEQUENCE [LARGE SCALE GENOMIC DNA]</scope>
    <source>
        <strain evidence="2">JCM15654</strain>
    </source>
</reference>
<sequence length="98" mass="10709">MKQFNVHSMPFHQPAQRFTVADPAPVNVVTESGGHGVDQPVLGEKSLGQLARVQDPADIGGREFDPGAMARHGDELLDRDVAVTERHHLDVLGELRHV</sequence>
<reference evidence="2" key="2">
    <citation type="submission" date="2016-02" db="EMBL/GenBank/DDBJ databases">
        <title>Draft genome sequence of five rapidly growing Mycobacterium species.</title>
        <authorList>
            <person name="Katahira K."/>
            <person name="Gotou Y."/>
            <person name="Iida K."/>
            <person name="Ogura Y."/>
            <person name="Hayashi T."/>
        </authorList>
    </citation>
    <scope>NUCLEOTIDE SEQUENCE [LARGE SCALE GENOMIC DNA]</scope>
    <source>
        <strain evidence="2">JCM15654</strain>
    </source>
</reference>
<comment type="caution">
    <text evidence="1">The sequence shown here is derived from an EMBL/GenBank/DDBJ whole genome shotgun (WGS) entry which is preliminary data.</text>
</comment>
<dbReference type="Proteomes" id="UP000069620">
    <property type="component" value="Unassembled WGS sequence"/>
</dbReference>
<accession>A0A117I5C7</accession>
<evidence type="ECO:0000313" key="2">
    <source>
        <dbReference type="Proteomes" id="UP000069620"/>
    </source>
</evidence>
<dbReference type="EMBL" id="BCSX01000022">
    <property type="protein sequence ID" value="GAS88350.1"/>
    <property type="molecule type" value="Genomic_DNA"/>
</dbReference>
<organism evidence="1 2">
    <name type="scientific">Mycolicibacterium brisbanense</name>
    <dbReference type="NCBI Taxonomy" id="146020"/>
    <lineage>
        <taxon>Bacteria</taxon>
        <taxon>Bacillati</taxon>
        <taxon>Actinomycetota</taxon>
        <taxon>Actinomycetes</taxon>
        <taxon>Mycobacteriales</taxon>
        <taxon>Mycobacteriaceae</taxon>
        <taxon>Mycolicibacterium</taxon>
    </lineage>
</organism>
<protein>
    <submittedName>
        <fullName evidence="1">Amino acid adenylation domain protein</fullName>
    </submittedName>
</protein>
<evidence type="ECO:0000313" key="1">
    <source>
        <dbReference type="EMBL" id="GAS88350.1"/>
    </source>
</evidence>
<proteinExistence type="predicted"/>
<name>A0A117I5C7_9MYCO</name>